<organism evidence="1 2">
    <name type="scientific">Solimonas terrae</name>
    <dbReference type="NCBI Taxonomy" id="1396819"/>
    <lineage>
        <taxon>Bacteria</taxon>
        <taxon>Pseudomonadati</taxon>
        <taxon>Pseudomonadota</taxon>
        <taxon>Gammaproteobacteria</taxon>
        <taxon>Nevskiales</taxon>
        <taxon>Nevskiaceae</taxon>
        <taxon>Solimonas</taxon>
    </lineage>
</organism>
<sequence>MPRSLAHRWLLVYLGVFALIGQLMLPTVHAQNLAQRSGNPLYAAFCGEVAPQRLAVLRQQLAVSPQQADTDVSQSQHPLKAGCPICASLHAAQLAVSPVIELPLLLRSSIVVLPLAAVATVIPRATRPPPSQGPPQSS</sequence>
<dbReference type="Pfam" id="PF11162">
    <property type="entry name" value="DUF2946"/>
    <property type="match status" value="1"/>
</dbReference>
<reference evidence="1 2" key="1">
    <citation type="journal article" date="2014" name="Int. J. Syst. Evol. Microbiol.">
        <title>Solimonas terrae sp. nov., isolated from soil.</title>
        <authorList>
            <person name="Kim S.J."/>
            <person name="Moon J.Y."/>
            <person name="Weon H.Y."/>
            <person name="Ahn J.H."/>
            <person name="Chen W.M."/>
            <person name="Kwon S.W."/>
        </authorList>
    </citation>
    <scope>NUCLEOTIDE SEQUENCE [LARGE SCALE GENOMIC DNA]</scope>
    <source>
        <strain evidence="1 2">KIS83-12</strain>
    </source>
</reference>
<evidence type="ECO:0000313" key="1">
    <source>
        <dbReference type="EMBL" id="NGY05553.1"/>
    </source>
</evidence>
<protein>
    <submittedName>
        <fullName evidence="1">DUF2946 family protein</fullName>
    </submittedName>
</protein>
<comment type="caution">
    <text evidence="1">The sequence shown here is derived from an EMBL/GenBank/DDBJ whole genome shotgun (WGS) entry which is preliminary data.</text>
</comment>
<dbReference type="EMBL" id="JAAMOW010000006">
    <property type="protein sequence ID" value="NGY05553.1"/>
    <property type="molecule type" value="Genomic_DNA"/>
</dbReference>
<gene>
    <name evidence="1" type="ORF">G7Y85_12335</name>
</gene>
<name>A0A6M2BTW6_9GAMM</name>
<dbReference type="RefSeq" id="WP_166257293.1">
    <property type="nucleotide sequence ID" value="NZ_JAAMOW010000006.1"/>
</dbReference>
<dbReference type="InterPro" id="IPR021333">
    <property type="entry name" value="DUF2946"/>
</dbReference>
<accession>A0A6M2BTW6</accession>
<dbReference type="AlphaFoldDB" id="A0A6M2BTW6"/>
<proteinExistence type="predicted"/>
<evidence type="ECO:0000313" key="2">
    <source>
        <dbReference type="Proteomes" id="UP000472676"/>
    </source>
</evidence>
<dbReference type="Proteomes" id="UP000472676">
    <property type="component" value="Unassembled WGS sequence"/>
</dbReference>
<keyword evidence="2" id="KW-1185">Reference proteome</keyword>